<feature type="compositionally biased region" description="Polar residues" evidence="1">
    <location>
        <begin position="521"/>
        <end position="532"/>
    </location>
</feature>
<feature type="compositionally biased region" description="Polar residues" evidence="1">
    <location>
        <begin position="88"/>
        <end position="104"/>
    </location>
</feature>
<feature type="region of interest" description="Disordered" evidence="1">
    <location>
        <begin position="718"/>
        <end position="762"/>
    </location>
</feature>
<feature type="region of interest" description="Disordered" evidence="1">
    <location>
        <begin position="205"/>
        <end position="262"/>
    </location>
</feature>
<feature type="compositionally biased region" description="Low complexity" evidence="1">
    <location>
        <begin position="38"/>
        <end position="56"/>
    </location>
</feature>
<evidence type="ECO:0000313" key="3">
    <source>
        <dbReference type="Proteomes" id="UP000051952"/>
    </source>
</evidence>
<accession>A0A0S4JPY3</accession>
<feature type="compositionally biased region" description="Gly residues" evidence="1">
    <location>
        <begin position="550"/>
        <end position="561"/>
    </location>
</feature>
<feature type="compositionally biased region" description="Low complexity" evidence="1">
    <location>
        <begin position="600"/>
        <end position="616"/>
    </location>
</feature>
<evidence type="ECO:0000256" key="1">
    <source>
        <dbReference type="SAM" id="MobiDB-lite"/>
    </source>
</evidence>
<feature type="compositionally biased region" description="Polar residues" evidence="1">
    <location>
        <begin position="874"/>
        <end position="885"/>
    </location>
</feature>
<dbReference type="AlphaFoldDB" id="A0A0S4JPY3"/>
<feature type="region of interest" description="Disordered" evidence="1">
    <location>
        <begin position="506"/>
        <end position="639"/>
    </location>
</feature>
<name>A0A0S4JPY3_BODSA</name>
<dbReference type="Proteomes" id="UP000051952">
    <property type="component" value="Unassembled WGS sequence"/>
</dbReference>
<reference evidence="3" key="1">
    <citation type="submission" date="2015-09" db="EMBL/GenBank/DDBJ databases">
        <authorList>
            <consortium name="Pathogen Informatics"/>
        </authorList>
    </citation>
    <scope>NUCLEOTIDE SEQUENCE [LARGE SCALE GENOMIC DNA]</scope>
    <source>
        <strain evidence="3">Lake Konstanz</strain>
    </source>
</reference>
<proteinExistence type="predicted"/>
<evidence type="ECO:0000313" key="2">
    <source>
        <dbReference type="EMBL" id="CUG93607.1"/>
    </source>
</evidence>
<gene>
    <name evidence="2" type="ORF">BSAL_43750</name>
</gene>
<dbReference type="VEuPathDB" id="TriTrypDB:BSAL_43750"/>
<organism evidence="2 3">
    <name type="scientific">Bodo saltans</name>
    <name type="common">Flagellated protozoan</name>
    <dbReference type="NCBI Taxonomy" id="75058"/>
    <lineage>
        <taxon>Eukaryota</taxon>
        <taxon>Discoba</taxon>
        <taxon>Euglenozoa</taxon>
        <taxon>Kinetoplastea</taxon>
        <taxon>Metakinetoplastina</taxon>
        <taxon>Eubodonida</taxon>
        <taxon>Bodonidae</taxon>
        <taxon>Bodo</taxon>
    </lineage>
</organism>
<sequence>MGANISTCCTDATTTTARRVGGGSSSSSGSDSEEHSSSTDTDGSGRTTLDNNNNNNAQQTFHYHHLSNRTQKHTSGHHHTTTGATRHPQQQHNSVSPGSDTANPSIAFPTLVLEQQTQFAQTTQHRNAATSSERIPQQQQQPLHTTARNPLFAPVLTTSSTTPFPSPSDCLVAYEAAASEDDVISQRRGTMIGVVDMIGGAPSEFEDAFRPRDTTTPLSHGIQRACSDNSTSSSLHHHHQQQSSSPRQQEFGPTVTHVAGNGGVPAAHLAAEKTVATVVPPSSLSNSTTGHHGVKNRIEGSAGLSSDSQLVITSRNERSISSNLPSGALENEPSEPPTVFAQQQYRTARIAANMQQHSAGTIVNSSSTTVPGGTDDDLILSPASQASTRASTLTQQLANGAVDEEQLHVLSPAAATEQTIVVVKRHHSAPIVSTTTAIHSQGEGVGQGHHTNTLSPGVAPPLPLPQHLPLTLFDSLRSTPRGTATMVQKPSEQTVPQLVVEVASEGQWGGDRNGAAATSLRHPSTASGSGRSASLYHQVRQQRQQQSAGSDGGGGSGGGGWSSRDSSPLSSVSSVSSLGSGSAARGNDGERRRRRRRGSSLRSSQDVASASSSVSAGQIRRASRPQRSHNPLAEAETELPHEGAHIIGSGQAGAEILPTTSGNILRDEVERFIGDDRALLTILSQGSLQKLTPTANAANTAQQEGHRQQPSIFASDGRYQQPTMTAAAPTAAQFPNNNSSTNISSGSATHRSSGSGADAINNSSLGVQGLAPYVYSSWMDGGQAPAGTGGGAEDPYRRQSSLQASSIASVGGLVTVPSGANASLFSSEGGASLQTPGGYLHQSRLLSGNASGSVGGRSPGGVFGASSNSNSQHPLLGGISTSFQTGESLGGGGAASPSYASDPQLFPSSGAPTTGRASSWGLGASGIESTSGYAGGALEEASGQSGPLLRLHWTNSLLMRMAQGRGEGASSLPASGMATPVACSS</sequence>
<protein>
    <submittedName>
        <fullName evidence="2">Uncharacterized protein</fullName>
    </submittedName>
</protein>
<feature type="region of interest" description="Disordered" evidence="1">
    <location>
        <begin position="441"/>
        <end position="462"/>
    </location>
</feature>
<feature type="compositionally biased region" description="Low complexity" evidence="1">
    <location>
        <begin position="562"/>
        <end position="585"/>
    </location>
</feature>
<feature type="compositionally biased region" description="Gly residues" evidence="1">
    <location>
        <begin position="853"/>
        <end position="863"/>
    </location>
</feature>
<feature type="compositionally biased region" description="Low complexity" evidence="1">
    <location>
        <begin position="720"/>
        <end position="756"/>
    </location>
</feature>
<dbReference type="EMBL" id="CYKH01002167">
    <property type="protein sequence ID" value="CUG93607.1"/>
    <property type="molecule type" value="Genomic_DNA"/>
</dbReference>
<feature type="region of interest" description="Disordered" evidence="1">
    <location>
        <begin position="966"/>
        <end position="985"/>
    </location>
</feature>
<feature type="compositionally biased region" description="Polar residues" evidence="1">
    <location>
        <begin position="280"/>
        <end position="290"/>
    </location>
</feature>
<feature type="region of interest" description="Disordered" evidence="1">
    <location>
        <begin position="118"/>
        <end position="144"/>
    </location>
</feature>
<feature type="compositionally biased region" description="Polar residues" evidence="1">
    <location>
        <begin position="303"/>
        <end position="325"/>
    </location>
</feature>
<feature type="compositionally biased region" description="Basic residues" evidence="1">
    <location>
        <begin position="62"/>
        <end position="80"/>
    </location>
</feature>
<feature type="compositionally biased region" description="Low complexity" evidence="1">
    <location>
        <begin position="1"/>
        <end position="30"/>
    </location>
</feature>
<feature type="region of interest" description="Disordered" evidence="1">
    <location>
        <begin position="850"/>
        <end position="869"/>
    </location>
</feature>
<feature type="region of interest" description="Disordered" evidence="1">
    <location>
        <begin position="1"/>
        <end position="105"/>
    </location>
</feature>
<feature type="region of interest" description="Disordered" evidence="1">
    <location>
        <begin position="280"/>
        <end position="337"/>
    </location>
</feature>
<feature type="region of interest" description="Disordered" evidence="1">
    <location>
        <begin position="874"/>
        <end position="917"/>
    </location>
</feature>
<keyword evidence="3" id="KW-1185">Reference proteome</keyword>
<feature type="compositionally biased region" description="Polar residues" evidence="1">
    <location>
        <begin position="906"/>
        <end position="917"/>
    </location>
</feature>